<feature type="domain" description="RNase H type-1" evidence="1">
    <location>
        <begin position="1"/>
        <end position="59"/>
    </location>
</feature>
<dbReference type="InterPro" id="IPR012337">
    <property type="entry name" value="RNaseH-like_sf"/>
</dbReference>
<dbReference type="PROSITE" id="PS50879">
    <property type="entry name" value="RNASE_H_1"/>
    <property type="match status" value="1"/>
</dbReference>
<comment type="caution">
    <text evidence="2">The sequence shown here is derived from an EMBL/GenBank/DDBJ whole genome shotgun (WGS) entry which is preliminary data.</text>
</comment>
<reference evidence="2" key="2">
    <citation type="journal article" date="2024" name="Plant">
        <title>Genomic evolution and insights into agronomic trait innovations of Sesamum species.</title>
        <authorList>
            <person name="Miao H."/>
            <person name="Wang L."/>
            <person name="Qu L."/>
            <person name="Liu H."/>
            <person name="Sun Y."/>
            <person name="Le M."/>
            <person name="Wang Q."/>
            <person name="Wei S."/>
            <person name="Zheng Y."/>
            <person name="Lin W."/>
            <person name="Duan Y."/>
            <person name="Cao H."/>
            <person name="Xiong S."/>
            <person name="Wang X."/>
            <person name="Wei L."/>
            <person name="Li C."/>
            <person name="Ma Q."/>
            <person name="Ju M."/>
            <person name="Zhao R."/>
            <person name="Li G."/>
            <person name="Mu C."/>
            <person name="Tian Q."/>
            <person name="Mei H."/>
            <person name="Zhang T."/>
            <person name="Gao T."/>
            <person name="Zhang H."/>
        </authorList>
    </citation>
    <scope>NUCLEOTIDE SEQUENCE</scope>
    <source>
        <strain evidence="2">G02</strain>
    </source>
</reference>
<dbReference type="GO" id="GO:0004523">
    <property type="term" value="F:RNA-DNA hybrid ribonuclease activity"/>
    <property type="evidence" value="ECO:0007669"/>
    <property type="project" value="InterPro"/>
</dbReference>
<evidence type="ECO:0000313" key="2">
    <source>
        <dbReference type="EMBL" id="KAL0440995.1"/>
    </source>
</evidence>
<dbReference type="EMBL" id="JACGWJ010000001">
    <property type="protein sequence ID" value="KAL0440995.1"/>
    <property type="molecule type" value="Genomic_DNA"/>
</dbReference>
<dbReference type="Gene3D" id="3.30.420.10">
    <property type="entry name" value="Ribonuclease H-like superfamily/Ribonuclease H"/>
    <property type="match status" value="1"/>
</dbReference>
<accession>A0AAW2WGN2</accession>
<dbReference type="PANTHER" id="PTHR48475">
    <property type="entry name" value="RIBONUCLEASE H"/>
    <property type="match status" value="1"/>
</dbReference>
<dbReference type="PANTHER" id="PTHR48475:SF1">
    <property type="entry name" value="RNASE H TYPE-1 DOMAIN-CONTAINING PROTEIN"/>
    <property type="match status" value="1"/>
</dbReference>
<dbReference type="SUPFAM" id="SSF53098">
    <property type="entry name" value="Ribonuclease H-like"/>
    <property type="match status" value="1"/>
</dbReference>
<dbReference type="Pfam" id="PF13456">
    <property type="entry name" value="RVT_3"/>
    <property type="match status" value="1"/>
</dbReference>
<dbReference type="GO" id="GO:0003676">
    <property type="term" value="F:nucleic acid binding"/>
    <property type="evidence" value="ECO:0007669"/>
    <property type="project" value="InterPro"/>
</dbReference>
<evidence type="ECO:0000259" key="1">
    <source>
        <dbReference type="PROSITE" id="PS50879"/>
    </source>
</evidence>
<organism evidence="2">
    <name type="scientific">Sesamum radiatum</name>
    <name type="common">Black benniseed</name>
    <dbReference type="NCBI Taxonomy" id="300843"/>
    <lineage>
        <taxon>Eukaryota</taxon>
        <taxon>Viridiplantae</taxon>
        <taxon>Streptophyta</taxon>
        <taxon>Embryophyta</taxon>
        <taxon>Tracheophyta</taxon>
        <taxon>Spermatophyta</taxon>
        <taxon>Magnoliopsida</taxon>
        <taxon>eudicotyledons</taxon>
        <taxon>Gunneridae</taxon>
        <taxon>Pentapetalae</taxon>
        <taxon>asterids</taxon>
        <taxon>lamiids</taxon>
        <taxon>Lamiales</taxon>
        <taxon>Pedaliaceae</taxon>
        <taxon>Sesamum</taxon>
    </lineage>
</organism>
<dbReference type="InterPro" id="IPR036397">
    <property type="entry name" value="RNaseH_sf"/>
</dbReference>
<gene>
    <name evidence="2" type="ORF">Sradi_0038400</name>
</gene>
<sequence length="59" mass="6060">MLHVDGSLTSNAGGAGILLQGPKGMEIEVAVKIDFPTTNNTAEYEALTIGLEMALEAGV</sequence>
<dbReference type="InterPro" id="IPR002156">
    <property type="entry name" value="RNaseH_domain"/>
</dbReference>
<dbReference type="AlphaFoldDB" id="A0AAW2WGN2"/>
<reference evidence="2" key="1">
    <citation type="submission" date="2020-06" db="EMBL/GenBank/DDBJ databases">
        <authorList>
            <person name="Li T."/>
            <person name="Hu X."/>
            <person name="Zhang T."/>
            <person name="Song X."/>
            <person name="Zhang H."/>
            <person name="Dai N."/>
            <person name="Sheng W."/>
            <person name="Hou X."/>
            <person name="Wei L."/>
        </authorList>
    </citation>
    <scope>NUCLEOTIDE SEQUENCE</scope>
    <source>
        <strain evidence="2">G02</strain>
        <tissue evidence="2">Leaf</tissue>
    </source>
</reference>
<name>A0AAW2WGN2_SESRA</name>
<protein>
    <recommendedName>
        <fullName evidence="1">RNase H type-1 domain-containing protein</fullName>
    </recommendedName>
</protein>
<proteinExistence type="predicted"/>